<protein>
    <submittedName>
        <fullName evidence="5">Malonyl-[acyl-carrier protein] O-methyltransferase</fullName>
        <ecNumber evidence="5">2.1.1.197</ecNumber>
    </submittedName>
</protein>
<evidence type="ECO:0000313" key="5">
    <source>
        <dbReference type="EMBL" id="SQH77112.1"/>
    </source>
</evidence>
<feature type="region of interest" description="Disordered" evidence="3">
    <location>
        <begin position="209"/>
        <end position="230"/>
    </location>
</feature>
<reference evidence="6" key="1">
    <citation type="submission" date="2018-06" db="EMBL/GenBank/DDBJ databases">
        <authorList>
            <person name="Cea G.-C."/>
            <person name="William W."/>
        </authorList>
    </citation>
    <scope>NUCLEOTIDE SEQUENCE [LARGE SCALE GENOMIC DNA]</scope>
    <source>
        <strain evidence="6">DB21MT-2</strain>
    </source>
</reference>
<dbReference type="InterPro" id="IPR029063">
    <property type="entry name" value="SAM-dependent_MTases_sf"/>
</dbReference>
<dbReference type="InterPro" id="IPR050602">
    <property type="entry name" value="Malonyl-ACP_OMT"/>
</dbReference>
<dbReference type="GO" id="GO:0008757">
    <property type="term" value="F:S-adenosylmethionine-dependent methyltransferase activity"/>
    <property type="evidence" value="ECO:0007669"/>
    <property type="project" value="InterPro"/>
</dbReference>
<dbReference type="CDD" id="cd02440">
    <property type="entry name" value="AdoMet_MTases"/>
    <property type="match status" value="1"/>
</dbReference>
<dbReference type="PANTHER" id="PTHR13090">
    <property type="entry name" value="ARGININE-HYDROXYLASE NDUFAF5, MITOCHONDRIAL"/>
    <property type="match status" value="1"/>
</dbReference>
<dbReference type="GO" id="GO:0102130">
    <property type="term" value="F:malonyl-CoA methyltransferase activity"/>
    <property type="evidence" value="ECO:0007669"/>
    <property type="project" value="UniProtKB-EC"/>
</dbReference>
<name>A0A330M4T2_9GAMM</name>
<dbReference type="EC" id="2.1.1.197" evidence="5"/>
<dbReference type="PANTHER" id="PTHR13090:SF1">
    <property type="entry name" value="ARGININE-HYDROXYLASE NDUFAF5, MITOCHONDRIAL"/>
    <property type="match status" value="1"/>
</dbReference>
<dbReference type="OrthoDB" id="9760689at2"/>
<feature type="domain" description="Methyltransferase type 11" evidence="4">
    <location>
        <begin position="50"/>
        <end position="137"/>
    </location>
</feature>
<keyword evidence="2 5" id="KW-0808">Transferase</keyword>
<dbReference type="AlphaFoldDB" id="A0A330M4T2"/>
<sequence length="266" mass="29208">MNQRVAQSVNDQTVAQRFSAAAKHYHEHDRVQKLSSMQLFDAMSPSGVLLDIGAGPGTDFSQFSSVNQVITLDIAQGMLEQVKLDFPDYQTVCANAESIPLADNSIDSAYSNLALQWCGDLSSSFNETARVLTAGGEYHLAIVAQDSLPELAELGFRVNAFRSMEEILSHFDRDKWQIISFETTAISVYFADLKSLLYSIKGVGASIHGNSDDDDNNESTKEQPSPGIRGRGDWQKLLALAELSRTVQGLPLTYQIALISAKKLRD</sequence>
<evidence type="ECO:0000256" key="1">
    <source>
        <dbReference type="ARBA" id="ARBA00022603"/>
    </source>
</evidence>
<dbReference type="Gene3D" id="3.40.50.150">
    <property type="entry name" value="Vaccinia Virus protein VP39"/>
    <property type="match status" value="1"/>
</dbReference>
<accession>A0A330M4T2</accession>
<dbReference type="Proteomes" id="UP000250123">
    <property type="component" value="Chromosome SHEWBE"/>
</dbReference>
<dbReference type="KEGG" id="sbk:SHEWBE_3149"/>
<dbReference type="Pfam" id="PF08241">
    <property type="entry name" value="Methyltransf_11"/>
    <property type="match status" value="1"/>
</dbReference>
<gene>
    <name evidence="5" type="primary">bioC</name>
    <name evidence="5" type="ORF">SHEWBE_3149</name>
</gene>
<evidence type="ECO:0000256" key="2">
    <source>
        <dbReference type="ARBA" id="ARBA00022679"/>
    </source>
</evidence>
<dbReference type="RefSeq" id="WP_112353116.1">
    <property type="nucleotide sequence ID" value="NZ_LS483452.1"/>
</dbReference>
<evidence type="ECO:0000256" key="3">
    <source>
        <dbReference type="SAM" id="MobiDB-lite"/>
    </source>
</evidence>
<organism evidence="5 6">
    <name type="scientific">Shewanella benthica</name>
    <dbReference type="NCBI Taxonomy" id="43661"/>
    <lineage>
        <taxon>Bacteria</taxon>
        <taxon>Pseudomonadati</taxon>
        <taxon>Pseudomonadota</taxon>
        <taxon>Gammaproteobacteria</taxon>
        <taxon>Alteromonadales</taxon>
        <taxon>Shewanellaceae</taxon>
        <taxon>Shewanella</taxon>
    </lineage>
</organism>
<dbReference type="GO" id="GO:0032259">
    <property type="term" value="P:methylation"/>
    <property type="evidence" value="ECO:0007669"/>
    <property type="project" value="UniProtKB-KW"/>
</dbReference>
<evidence type="ECO:0000313" key="6">
    <source>
        <dbReference type="Proteomes" id="UP000250123"/>
    </source>
</evidence>
<proteinExistence type="predicted"/>
<dbReference type="SUPFAM" id="SSF53335">
    <property type="entry name" value="S-adenosyl-L-methionine-dependent methyltransferases"/>
    <property type="match status" value="1"/>
</dbReference>
<dbReference type="InterPro" id="IPR013216">
    <property type="entry name" value="Methyltransf_11"/>
</dbReference>
<evidence type="ECO:0000259" key="4">
    <source>
        <dbReference type="Pfam" id="PF08241"/>
    </source>
</evidence>
<dbReference type="EMBL" id="LS483452">
    <property type="protein sequence ID" value="SQH77112.1"/>
    <property type="molecule type" value="Genomic_DNA"/>
</dbReference>
<keyword evidence="1 5" id="KW-0489">Methyltransferase</keyword>